<reference evidence="3" key="1">
    <citation type="submission" date="2022-12" db="EMBL/GenBank/DDBJ databases">
        <title>Clostridium sp. nov., isolated from industrial wastewater.</title>
        <authorList>
            <person name="Jiayan W."/>
        </authorList>
    </citation>
    <scope>NUCLEOTIDE SEQUENCE</scope>
    <source>
        <strain evidence="3">ZC22-4</strain>
    </source>
</reference>
<feature type="domain" description="RCK N-terminal" evidence="1">
    <location>
        <begin position="3"/>
        <end position="119"/>
    </location>
</feature>
<dbReference type="Proteomes" id="UP001144612">
    <property type="component" value="Unassembled WGS sequence"/>
</dbReference>
<dbReference type="Gene3D" id="3.30.70.1450">
    <property type="entry name" value="Regulator of K+ conductance, C-terminal domain"/>
    <property type="match status" value="1"/>
</dbReference>
<dbReference type="PROSITE" id="PS51201">
    <property type="entry name" value="RCK_N"/>
    <property type="match status" value="1"/>
</dbReference>
<evidence type="ECO:0000259" key="1">
    <source>
        <dbReference type="PROSITE" id="PS51201"/>
    </source>
</evidence>
<dbReference type="SUPFAM" id="SSF116726">
    <property type="entry name" value="TrkA C-terminal domain-like"/>
    <property type="match status" value="1"/>
</dbReference>
<protein>
    <submittedName>
        <fullName evidence="3">TrkA family potassium uptake protein</fullName>
    </submittedName>
</protein>
<proteinExistence type="predicted"/>
<feature type="domain" description="RCK C-terminal" evidence="2">
    <location>
        <begin position="136"/>
        <end position="220"/>
    </location>
</feature>
<dbReference type="Gene3D" id="3.40.50.720">
    <property type="entry name" value="NAD(P)-binding Rossmann-like Domain"/>
    <property type="match status" value="1"/>
</dbReference>
<comment type="caution">
    <text evidence="3">The sequence shown here is derived from an EMBL/GenBank/DDBJ whole genome shotgun (WGS) entry which is preliminary data.</text>
</comment>
<dbReference type="PROSITE" id="PS51202">
    <property type="entry name" value="RCK_C"/>
    <property type="match status" value="1"/>
</dbReference>
<dbReference type="Pfam" id="PF02080">
    <property type="entry name" value="TrkA_C"/>
    <property type="match status" value="1"/>
</dbReference>
<dbReference type="InterPro" id="IPR036721">
    <property type="entry name" value="RCK_C_sf"/>
</dbReference>
<dbReference type="Pfam" id="PF02254">
    <property type="entry name" value="TrkA_N"/>
    <property type="match status" value="1"/>
</dbReference>
<evidence type="ECO:0000313" key="4">
    <source>
        <dbReference type="Proteomes" id="UP001144612"/>
    </source>
</evidence>
<dbReference type="PANTHER" id="PTHR43833:SF7">
    <property type="entry name" value="KTR SYSTEM POTASSIUM UPTAKE PROTEIN C"/>
    <property type="match status" value="1"/>
</dbReference>
<dbReference type="RefSeq" id="WP_268061126.1">
    <property type="nucleotide sequence ID" value="NZ_JAPQFJ010000007.1"/>
</dbReference>
<name>A0ABT4D8S6_9CLOT</name>
<dbReference type="InterPro" id="IPR036291">
    <property type="entry name" value="NAD(P)-bd_dom_sf"/>
</dbReference>
<evidence type="ECO:0000259" key="2">
    <source>
        <dbReference type="PROSITE" id="PS51202"/>
    </source>
</evidence>
<dbReference type="InterPro" id="IPR006037">
    <property type="entry name" value="RCK_C"/>
</dbReference>
<organism evidence="3 4">
    <name type="scientific">Clostridium brassicae</name>
    <dbReference type="NCBI Taxonomy" id="2999072"/>
    <lineage>
        <taxon>Bacteria</taxon>
        <taxon>Bacillati</taxon>
        <taxon>Bacillota</taxon>
        <taxon>Clostridia</taxon>
        <taxon>Eubacteriales</taxon>
        <taxon>Clostridiaceae</taxon>
        <taxon>Clostridium</taxon>
    </lineage>
</organism>
<dbReference type="InterPro" id="IPR003148">
    <property type="entry name" value="RCK_N"/>
</dbReference>
<evidence type="ECO:0000313" key="3">
    <source>
        <dbReference type="EMBL" id="MCY6958710.1"/>
    </source>
</evidence>
<dbReference type="PANTHER" id="PTHR43833">
    <property type="entry name" value="POTASSIUM CHANNEL PROTEIN 2-RELATED-RELATED"/>
    <property type="match status" value="1"/>
</dbReference>
<dbReference type="InterPro" id="IPR050721">
    <property type="entry name" value="Trk_Ktr_HKT_K-transport"/>
</dbReference>
<gene>
    <name evidence="3" type="ORF">OW729_08840</name>
</gene>
<sequence length="220" mass="23991">MKKRQFVVIGLGRFGSSIAKTLYSLGNDVLAIDADEDIVQGIADSVTHAVQADTTDENSLRTLGISNFDVAVVTIGSNVQASIMTALLVRELGVDYIVAKAHNELHAKVLKKIGVERVIFPERDMGVRVAHNLVSSNILDYIELSSNYSIAEIAAPKEWYGKTLKDIDMRAEYGINVMAIKKNDEVNIAPLADDVIQPDDIVVAIGGVEELNDLENQINK</sequence>
<dbReference type="EMBL" id="JAPQFJ010000007">
    <property type="protein sequence ID" value="MCY6958710.1"/>
    <property type="molecule type" value="Genomic_DNA"/>
</dbReference>
<dbReference type="SUPFAM" id="SSF51735">
    <property type="entry name" value="NAD(P)-binding Rossmann-fold domains"/>
    <property type="match status" value="1"/>
</dbReference>
<keyword evidence="4" id="KW-1185">Reference proteome</keyword>
<accession>A0ABT4D8S6</accession>